<evidence type="ECO:0000259" key="3">
    <source>
        <dbReference type="Pfam" id="PF00534"/>
    </source>
</evidence>
<dbReference type="Pfam" id="PF13439">
    <property type="entry name" value="Glyco_transf_4"/>
    <property type="match status" value="1"/>
</dbReference>
<organism evidence="5 6">
    <name type="scientific">Kribbella ginsengisoli</name>
    <dbReference type="NCBI Taxonomy" id="363865"/>
    <lineage>
        <taxon>Bacteria</taxon>
        <taxon>Bacillati</taxon>
        <taxon>Actinomycetota</taxon>
        <taxon>Actinomycetes</taxon>
        <taxon>Propionibacteriales</taxon>
        <taxon>Kribbellaceae</taxon>
        <taxon>Kribbella</taxon>
    </lineage>
</organism>
<dbReference type="Pfam" id="PF00534">
    <property type="entry name" value="Glycos_transf_1"/>
    <property type="match status" value="1"/>
</dbReference>
<evidence type="ECO:0000256" key="1">
    <source>
        <dbReference type="ARBA" id="ARBA00022676"/>
    </source>
</evidence>
<dbReference type="SUPFAM" id="SSF53756">
    <property type="entry name" value="UDP-Glycosyltransferase/glycogen phosphorylase"/>
    <property type="match status" value="1"/>
</dbReference>
<accession>A0ABP6YP65</accession>
<reference evidence="6" key="1">
    <citation type="journal article" date="2019" name="Int. J. Syst. Evol. Microbiol.">
        <title>The Global Catalogue of Microorganisms (GCM) 10K type strain sequencing project: providing services to taxonomists for standard genome sequencing and annotation.</title>
        <authorList>
            <consortium name="The Broad Institute Genomics Platform"/>
            <consortium name="The Broad Institute Genome Sequencing Center for Infectious Disease"/>
            <person name="Wu L."/>
            <person name="Ma J."/>
        </authorList>
    </citation>
    <scope>NUCLEOTIDE SEQUENCE [LARGE SCALE GENOMIC DNA]</scope>
    <source>
        <strain evidence="6">JCM 16928</strain>
    </source>
</reference>
<gene>
    <name evidence="5" type="ORF">GCM10022235_68450</name>
</gene>
<evidence type="ECO:0000313" key="6">
    <source>
        <dbReference type="Proteomes" id="UP001501222"/>
    </source>
</evidence>
<evidence type="ECO:0000256" key="2">
    <source>
        <dbReference type="ARBA" id="ARBA00022679"/>
    </source>
</evidence>
<keyword evidence="6" id="KW-1185">Reference proteome</keyword>
<comment type="caution">
    <text evidence="5">The sequence shown here is derived from an EMBL/GenBank/DDBJ whole genome shotgun (WGS) entry which is preliminary data.</text>
</comment>
<dbReference type="Gene3D" id="3.40.50.2000">
    <property type="entry name" value="Glycogen Phosphorylase B"/>
    <property type="match status" value="2"/>
</dbReference>
<dbReference type="InterPro" id="IPR028098">
    <property type="entry name" value="Glyco_trans_4-like_N"/>
</dbReference>
<name>A0ABP6YP65_9ACTN</name>
<sequence>MMVANGIDNDSRVLKEAMAISRTGVRVTLLGVSPDGVLSMKCLDGNTVMARLPSAFPLRDDRRRRRARRRARRLPLLGYKSSVDAAAREARIAARLADLKAESGDAVGAKRAGSASPVGFRLGVLTRVVRQRWLGAASVGVRLRRDFMLSQNKMFASSWAWYDGKVSRMERPVSWREVVPEAWDYEQIFGQVLDELAPDVLHAHDMHLVGVAARAKGRAKLRGRDLKVVYDAHEYVPGIAQYGHRTPRWIAAWADHEKKYLYAADRVITVSSAIAQRLKEENNLDHLPQVILNTPDIPREIELTQDIRTVTGLSDDVPLLVYSGGITAVRGVETAIKAMPDMPGVHLAVVAVPSPDQPAVAVLRKHAIRLGVEDRMHYLHPVAPHEVTAFLSTADAGIIPMLRAPNHEMAMPNKLFEYSLGGLPVLTSDMSSMKEFVAQFGIGESFEAGNPEDLAEKAKLLLSRTNKYRERLASPTFRQEAAWSGQADKLRVLYGELLGRELTVEPAPARDRSRLLIGPTNTDGQAWAWARAVERHLPGIEGESLQVGGVADEFGVDRVAGSAEYKKSVGWRIEHADQMLENGVSHVLFESGHALLGQTALQWFTKDLEFLESSGIAHGVVFHAADVRDRRWEVTRERLAEYEGPRFVTAPDLVDTVDYSVWLPVVIEPADPALSPPVLERETPVVLQFGQADPALADLHDLGLIDYQTADGRSRAELLELVRASDIVVEDVRLGSYGALTAEAMAAGRVVVGRISQRVRDRLPMEVPIVQADPGELRTVVERLIGEREDAQKTAAAGPIYISEVHDGRRSAEALSTFLGKA</sequence>
<dbReference type="InterPro" id="IPR001296">
    <property type="entry name" value="Glyco_trans_1"/>
</dbReference>
<feature type="domain" description="Glycosyltransferase subfamily 4-like N-terminal" evidence="4">
    <location>
        <begin position="188"/>
        <end position="288"/>
    </location>
</feature>
<evidence type="ECO:0000313" key="5">
    <source>
        <dbReference type="EMBL" id="GAA3587821.1"/>
    </source>
</evidence>
<dbReference type="Proteomes" id="UP001501222">
    <property type="component" value="Unassembled WGS sequence"/>
</dbReference>
<dbReference type="EMBL" id="BAABAA010000013">
    <property type="protein sequence ID" value="GAA3587821.1"/>
    <property type="molecule type" value="Genomic_DNA"/>
</dbReference>
<feature type="domain" description="Glycosyl transferase family 1" evidence="3">
    <location>
        <begin position="306"/>
        <end position="472"/>
    </location>
</feature>
<evidence type="ECO:0000259" key="4">
    <source>
        <dbReference type="Pfam" id="PF13439"/>
    </source>
</evidence>
<protein>
    <recommendedName>
        <fullName evidence="7">Glycosyltransferase involved in cell wall biosynthesis</fullName>
    </recommendedName>
</protein>
<dbReference type="CDD" id="cd03801">
    <property type="entry name" value="GT4_PimA-like"/>
    <property type="match status" value="1"/>
</dbReference>
<proteinExistence type="predicted"/>
<dbReference type="PANTHER" id="PTHR12526:SF629">
    <property type="entry name" value="TEICHURONIC ACID BIOSYNTHESIS GLYCOSYLTRANSFERASE TUAH-RELATED"/>
    <property type="match status" value="1"/>
</dbReference>
<evidence type="ECO:0008006" key="7">
    <source>
        <dbReference type="Google" id="ProtNLM"/>
    </source>
</evidence>
<keyword evidence="2" id="KW-0808">Transferase</keyword>
<dbReference type="PANTHER" id="PTHR12526">
    <property type="entry name" value="GLYCOSYLTRANSFERASE"/>
    <property type="match status" value="1"/>
</dbReference>
<keyword evidence="1" id="KW-0328">Glycosyltransferase</keyword>